<dbReference type="RefSeq" id="WP_085851513.1">
    <property type="nucleotide sequence ID" value="NZ_CP066855.1"/>
</dbReference>
<organism evidence="1">
    <name type="scientific">Klebsiella pneumoniae</name>
    <dbReference type="NCBI Taxonomy" id="573"/>
    <lineage>
        <taxon>Bacteria</taxon>
        <taxon>Pseudomonadati</taxon>
        <taxon>Pseudomonadota</taxon>
        <taxon>Gammaproteobacteria</taxon>
        <taxon>Enterobacterales</taxon>
        <taxon>Enterobacteriaceae</taxon>
        <taxon>Klebsiella/Raoultella group</taxon>
        <taxon>Klebsiella</taxon>
        <taxon>Klebsiella pneumoniae complex</taxon>
    </lineage>
</organism>
<reference evidence="1" key="1">
    <citation type="submission" date="2020-02" db="EMBL/GenBank/DDBJ databases">
        <title>Klebsiella pneumoniae genome sequencing and assembly.</title>
        <authorList>
            <person name="Starkova P.S."/>
            <person name="Sulyan O.S."/>
            <person name="Likholetova D.V."/>
            <person name="Ageevets V.A."/>
            <person name="Lazareva I.V."/>
            <person name="Sopova J.V."/>
            <person name="Sidorenko S.V."/>
        </authorList>
    </citation>
    <scope>NUCLEOTIDE SEQUENCE</scope>
    <source>
        <strain evidence="1">1977</strain>
    </source>
</reference>
<gene>
    <name evidence="1" type="ORF">G4V14_25605</name>
</gene>
<dbReference type="EMBL" id="JAAKYU010000021">
    <property type="protein sequence ID" value="NGM95908.1"/>
    <property type="molecule type" value="Genomic_DNA"/>
</dbReference>
<sequence length="82" mass="9501">MGYEMYEVVKQYLFEVHGVGQVRAEILKTIKPEINAPYMWRASHIYDGYAPNHGNSLETAISELIYYIEHFDADSAEPDPNY</sequence>
<accession>A0A6G4SDZ9</accession>
<protein>
    <submittedName>
        <fullName evidence="1">Uncharacterized protein</fullName>
    </submittedName>
</protein>
<evidence type="ECO:0000313" key="1">
    <source>
        <dbReference type="EMBL" id="NGM95908.1"/>
    </source>
</evidence>
<name>A0A6G4SDZ9_KLEPN</name>
<dbReference type="AlphaFoldDB" id="A0A6G4SDZ9"/>
<comment type="caution">
    <text evidence="1">The sequence shown here is derived from an EMBL/GenBank/DDBJ whole genome shotgun (WGS) entry which is preliminary data.</text>
</comment>
<proteinExistence type="predicted"/>